<protein>
    <recommendedName>
        <fullName evidence="8">Permease</fullName>
    </recommendedName>
</protein>
<reference evidence="7" key="1">
    <citation type="submission" date="2019-08" db="EMBL/GenBank/DDBJ databases">
        <authorList>
            <person name="Kucharzyk K."/>
            <person name="Murdoch R.W."/>
            <person name="Higgins S."/>
            <person name="Loffler F."/>
        </authorList>
    </citation>
    <scope>NUCLEOTIDE SEQUENCE</scope>
</reference>
<sequence>MLAPWFVIEFIRGSTQTGIGLLILYIIITVVRQMIEPKIVGEFTGLHPLLMLMSIFLGLFLFGAFGMFAVPMCVAAAVSLEKRHGRMTDAG</sequence>
<evidence type="ECO:0000256" key="5">
    <source>
        <dbReference type="ARBA" id="ARBA00023136"/>
    </source>
</evidence>
<comment type="subcellular location">
    <subcellularLocation>
        <location evidence="1">Membrane</location>
        <topology evidence="1">Multi-pass membrane protein</topology>
    </subcellularLocation>
</comment>
<organism evidence="7">
    <name type="scientific">bioreactor metagenome</name>
    <dbReference type="NCBI Taxonomy" id="1076179"/>
    <lineage>
        <taxon>unclassified sequences</taxon>
        <taxon>metagenomes</taxon>
        <taxon>ecological metagenomes</taxon>
    </lineage>
</organism>
<dbReference type="Pfam" id="PF01594">
    <property type="entry name" value="AI-2E_transport"/>
    <property type="match status" value="1"/>
</dbReference>
<evidence type="ECO:0000256" key="1">
    <source>
        <dbReference type="ARBA" id="ARBA00004141"/>
    </source>
</evidence>
<keyword evidence="4 6" id="KW-1133">Transmembrane helix</keyword>
<evidence type="ECO:0000313" key="7">
    <source>
        <dbReference type="EMBL" id="MPN23459.1"/>
    </source>
</evidence>
<dbReference type="InterPro" id="IPR002549">
    <property type="entry name" value="AI-2E-like"/>
</dbReference>
<comment type="similarity">
    <text evidence="2">Belongs to the autoinducer-2 exporter (AI-2E) (TC 2.A.86) family.</text>
</comment>
<keyword evidence="3 6" id="KW-0812">Transmembrane</keyword>
<dbReference type="EMBL" id="VSSQ01071977">
    <property type="protein sequence ID" value="MPN23459.1"/>
    <property type="molecule type" value="Genomic_DNA"/>
</dbReference>
<evidence type="ECO:0000256" key="3">
    <source>
        <dbReference type="ARBA" id="ARBA00022692"/>
    </source>
</evidence>
<evidence type="ECO:0000256" key="2">
    <source>
        <dbReference type="ARBA" id="ARBA00009773"/>
    </source>
</evidence>
<name>A0A645GCF1_9ZZZZ</name>
<evidence type="ECO:0008006" key="8">
    <source>
        <dbReference type="Google" id="ProtNLM"/>
    </source>
</evidence>
<dbReference type="GO" id="GO:0016020">
    <property type="term" value="C:membrane"/>
    <property type="evidence" value="ECO:0007669"/>
    <property type="project" value="UniProtKB-SubCell"/>
</dbReference>
<dbReference type="AlphaFoldDB" id="A0A645GCF1"/>
<evidence type="ECO:0000256" key="6">
    <source>
        <dbReference type="SAM" id="Phobius"/>
    </source>
</evidence>
<accession>A0A645GCF1</accession>
<keyword evidence="5 6" id="KW-0472">Membrane</keyword>
<evidence type="ECO:0000256" key="4">
    <source>
        <dbReference type="ARBA" id="ARBA00022989"/>
    </source>
</evidence>
<feature type="transmembrane region" description="Helical" evidence="6">
    <location>
        <begin position="18"/>
        <end position="35"/>
    </location>
</feature>
<feature type="transmembrane region" description="Helical" evidence="6">
    <location>
        <begin position="55"/>
        <end position="78"/>
    </location>
</feature>
<gene>
    <name evidence="7" type="ORF">SDC9_170847</name>
</gene>
<comment type="caution">
    <text evidence="7">The sequence shown here is derived from an EMBL/GenBank/DDBJ whole genome shotgun (WGS) entry which is preliminary data.</text>
</comment>
<proteinExistence type="inferred from homology"/>